<dbReference type="EMBL" id="KZ772676">
    <property type="protein sequence ID" value="PTQ48746.1"/>
    <property type="molecule type" value="Genomic_DNA"/>
</dbReference>
<keyword evidence="9" id="KW-1185">Reference proteome</keyword>
<feature type="compositionally biased region" description="Basic and acidic residues" evidence="6">
    <location>
        <begin position="368"/>
        <end position="379"/>
    </location>
</feature>
<dbReference type="OrthoDB" id="8904098at2759"/>
<organism evidence="8 9">
    <name type="scientific">Marchantia polymorpha</name>
    <name type="common">Common liverwort</name>
    <name type="synonym">Marchantia aquatica</name>
    <dbReference type="NCBI Taxonomy" id="3197"/>
    <lineage>
        <taxon>Eukaryota</taxon>
        <taxon>Viridiplantae</taxon>
        <taxon>Streptophyta</taxon>
        <taxon>Embryophyta</taxon>
        <taxon>Marchantiophyta</taxon>
        <taxon>Marchantiopsida</taxon>
        <taxon>Marchantiidae</taxon>
        <taxon>Marchantiales</taxon>
        <taxon>Marchantiaceae</taxon>
        <taxon>Marchantia</taxon>
    </lineage>
</organism>
<gene>
    <name evidence="8" type="ORF">MARPO_0004s0040</name>
</gene>
<dbReference type="PROSITE" id="PS01022">
    <property type="entry name" value="PTR2_1"/>
    <property type="match status" value="1"/>
</dbReference>
<feature type="transmembrane region" description="Helical" evidence="7">
    <location>
        <begin position="132"/>
        <end position="153"/>
    </location>
</feature>
<dbReference type="SUPFAM" id="SSF103473">
    <property type="entry name" value="MFS general substrate transporter"/>
    <property type="match status" value="1"/>
</dbReference>
<evidence type="ECO:0000256" key="1">
    <source>
        <dbReference type="ARBA" id="ARBA00004141"/>
    </source>
</evidence>
<evidence type="ECO:0000313" key="9">
    <source>
        <dbReference type="Proteomes" id="UP000244005"/>
    </source>
</evidence>
<dbReference type="Gramene" id="Mp3g16310.6">
    <property type="protein sequence ID" value="Mp3g16310.6.cds"/>
    <property type="gene ID" value="Mp3g16310"/>
</dbReference>
<comment type="subcellular location">
    <subcellularLocation>
        <location evidence="1">Membrane</location>
        <topology evidence="1">Multi-pass membrane protein</topology>
    </subcellularLocation>
</comment>
<evidence type="ECO:0000313" key="8">
    <source>
        <dbReference type="EMBL" id="PTQ48746.1"/>
    </source>
</evidence>
<keyword evidence="4 7" id="KW-1133">Transmembrane helix</keyword>
<dbReference type="GO" id="GO:0006857">
    <property type="term" value="P:oligopeptide transport"/>
    <property type="evidence" value="ECO:0007669"/>
    <property type="project" value="InterPro"/>
</dbReference>
<dbReference type="GO" id="GO:0016020">
    <property type="term" value="C:membrane"/>
    <property type="evidence" value="ECO:0000318"/>
    <property type="project" value="GO_Central"/>
</dbReference>
<feature type="transmembrane region" description="Helical" evidence="7">
    <location>
        <begin position="558"/>
        <end position="576"/>
    </location>
</feature>
<dbReference type="EMBL" id="KZ772676">
    <property type="protein sequence ID" value="PTQ48750.1"/>
    <property type="molecule type" value="Genomic_DNA"/>
</dbReference>
<feature type="transmembrane region" description="Helical" evidence="7">
    <location>
        <begin position="107"/>
        <end position="126"/>
    </location>
</feature>
<keyword evidence="5 7" id="KW-0472">Membrane</keyword>
<feature type="transmembrane region" description="Helical" evidence="7">
    <location>
        <begin position="278"/>
        <end position="298"/>
    </location>
</feature>
<evidence type="ECO:0000256" key="7">
    <source>
        <dbReference type="SAM" id="Phobius"/>
    </source>
</evidence>
<feature type="transmembrane region" description="Helical" evidence="7">
    <location>
        <begin position="521"/>
        <end position="546"/>
    </location>
</feature>
<dbReference type="InterPro" id="IPR018456">
    <property type="entry name" value="PTR2_symporter_CS"/>
</dbReference>
<feature type="transmembrane region" description="Helical" evidence="7">
    <location>
        <begin position="440"/>
        <end position="460"/>
    </location>
</feature>
<feature type="region of interest" description="Disordered" evidence="6">
    <location>
        <begin position="365"/>
        <end position="386"/>
    </location>
</feature>
<reference evidence="8" key="2">
    <citation type="submission" date="2017-12" db="EMBL/GenBank/DDBJ databases">
        <title>WGS assembly of Marchantia polymorpha.</title>
        <authorList>
            <person name="Bowman J.L."/>
            <person name="Kohchi T."/>
            <person name="Yamato K.T."/>
            <person name="Jenkins J."/>
            <person name="Shu S."/>
            <person name="Ishizaki K."/>
            <person name="Yamaoka S."/>
            <person name="Nishihama R."/>
            <person name="Nakamura Y."/>
            <person name="Berger F."/>
            <person name="Adam C."/>
            <person name="Aki S.S."/>
            <person name="Althoff F."/>
            <person name="Araki T."/>
            <person name="Arteaga-Vazquez M.A."/>
            <person name="Balasubrmanian S."/>
            <person name="Bauer D."/>
            <person name="Boehm C.R."/>
            <person name="Briginshaw L."/>
            <person name="Caballero-Perez J."/>
            <person name="Catarino B."/>
            <person name="Chen F."/>
            <person name="Chiyoda S."/>
            <person name="Chovatia M."/>
            <person name="Davies K.M."/>
            <person name="Delmans M."/>
            <person name="Demura T."/>
            <person name="Dierschke T."/>
            <person name="Dolan L."/>
            <person name="Dorantes-Acosta A.E."/>
            <person name="Eklund D.M."/>
            <person name="Florent S.N."/>
            <person name="Flores-Sandoval E."/>
            <person name="Fujiyama A."/>
            <person name="Fukuzawa H."/>
            <person name="Galik B."/>
            <person name="Grimanelli D."/>
            <person name="Grimwood J."/>
            <person name="Grossniklaus U."/>
            <person name="Hamada T."/>
            <person name="Haseloff J."/>
            <person name="Hetherington A.J."/>
            <person name="Higo A."/>
            <person name="Hirakawa Y."/>
            <person name="Hundley H.N."/>
            <person name="Ikeda Y."/>
            <person name="Inoue K."/>
            <person name="Inoue S."/>
            <person name="Ishida S."/>
            <person name="Jia Q."/>
            <person name="Kakita M."/>
            <person name="Kanazawa T."/>
            <person name="Kawai Y."/>
            <person name="Kawashima T."/>
            <person name="Kennedy M."/>
            <person name="Kinose K."/>
            <person name="Kinoshita T."/>
            <person name="Kohara Y."/>
            <person name="Koide E."/>
            <person name="Komatsu K."/>
            <person name="Kopischke S."/>
            <person name="Kubo M."/>
            <person name="Kyozuka J."/>
            <person name="Lagercrantz U."/>
            <person name="Lin S.S."/>
            <person name="Lindquist E."/>
            <person name="Lipzen A.M."/>
            <person name="Lu C."/>
            <person name="Luna E.D."/>
            <person name="Martienssen R.A."/>
            <person name="Minamino N."/>
            <person name="Mizutani M."/>
            <person name="Mizutani M."/>
            <person name="Mochizuki N."/>
            <person name="Monte I."/>
            <person name="Mosher R."/>
            <person name="Nagasaki H."/>
            <person name="Nakagami H."/>
            <person name="Naramoto S."/>
            <person name="Nishitani K."/>
            <person name="Ohtani M."/>
            <person name="Okamoto T."/>
            <person name="Okumura M."/>
            <person name="Phillips J."/>
            <person name="Pollak B."/>
            <person name="Reinders A."/>
            <person name="Roevekamp M."/>
            <person name="Sano R."/>
            <person name="Sawa S."/>
            <person name="Schmid M.W."/>
            <person name="Shirakawa M."/>
            <person name="Solano R."/>
            <person name="Spunde A."/>
            <person name="Suetsugu N."/>
            <person name="Sugano S."/>
            <person name="Sugiyama A."/>
            <person name="Sun R."/>
            <person name="Suzuki Y."/>
            <person name="Takenaka M."/>
            <person name="Takezawa D."/>
            <person name="Tomogane H."/>
            <person name="Tsuzuki M."/>
            <person name="Ueda T."/>
            <person name="Umeda M."/>
            <person name="Ward J.M."/>
            <person name="Watanabe Y."/>
            <person name="Yazaki K."/>
            <person name="Yokoyama R."/>
            <person name="Yoshitake Y."/>
            <person name="Yotsui I."/>
            <person name="Zachgo S."/>
            <person name="Schmutz J."/>
        </authorList>
    </citation>
    <scope>NUCLEOTIDE SEQUENCE [LARGE SCALE GENOMIC DNA]</scope>
    <source>
        <strain evidence="8">Tak-1</strain>
    </source>
</reference>
<feature type="transmembrane region" description="Helical" evidence="7">
    <location>
        <begin position="248"/>
        <end position="272"/>
    </location>
</feature>
<dbReference type="AlphaFoldDB" id="A0A2R6XRS3"/>
<dbReference type="GO" id="GO:0022857">
    <property type="term" value="F:transmembrane transporter activity"/>
    <property type="evidence" value="ECO:0000318"/>
    <property type="project" value="GO_Central"/>
</dbReference>
<feature type="transmembrane region" description="Helical" evidence="7">
    <location>
        <begin position="160"/>
        <end position="183"/>
    </location>
</feature>
<dbReference type="InterPro" id="IPR036259">
    <property type="entry name" value="MFS_trans_sf"/>
</dbReference>
<evidence type="ECO:0000256" key="5">
    <source>
        <dbReference type="ARBA" id="ARBA00023136"/>
    </source>
</evidence>
<evidence type="ECO:0000256" key="3">
    <source>
        <dbReference type="ARBA" id="ARBA00022692"/>
    </source>
</evidence>
<sequence length="653" mass="73412">MYIRRDINIPVREIEESSNPRSSIELFFRSDRRLQLARLLLSMQSQKEEMAAGGDKAATMDIQKDDIETWLVNNDTVDFQGRRADKSRTGGWITAPLIFGAEMCERMSAFGIIYNLVTFLVGNLHLSRAYSANMVTNMLGTSFVTCLLGGYVADTWLGRFLTISTFGVIQFLGLVLITLFASLPEFQLPHCNEPEDPCHAVHGFKLAVLYVALYLIALGTGGIKACVSAFGADQFDSHDPREKKQMMSFFNWFFFSISLGALFAVTVLVYVQEKLGRGWGFGITASFMLLAVVGFLSGRRYYRYSPIKGSPMSQIYRVFATAFRNHKLQIPADVSQLHEANPGYDRIRHSNQFLFLSKAAIKSSASNEDDKSGDLKASKDQPPNRPAITVTEVEEVKVLIRVLPILGTTFMFWTVYAQMTTFSVEQALIMDRKIGRHFEIPPASMAVFLQISIMTMIVLYDRLFVRCARHFTHKSQGITTLQRIGVGLVLSTAAMIAAALVEQKRLKVARRVGTSKGMSVFWLLPQYFLVGAGEAFTYVGQLEFFYNESPTSMRSMGTAICLCTLSFGFYFSSIFVDGVDRFTQRGSASKGWLANDPDAGHLDYFYFLLAIVSLLNFFLYLLCSHWYNYRIKQDIDDEEDDSLAAKSSDSSDF</sequence>
<dbReference type="Gene3D" id="1.20.1250.20">
    <property type="entry name" value="MFS general substrate transporter like domains"/>
    <property type="match status" value="1"/>
</dbReference>
<reference evidence="9" key="1">
    <citation type="journal article" date="2017" name="Cell">
        <title>Insights into land plant evolution garnered from the Marchantia polymorpha genome.</title>
        <authorList>
            <person name="Bowman J.L."/>
            <person name="Kohchi T."/>
            <person name="Yamato K.T."/>
            <person name="Jenkins J."/>
            <person name="Shu S."/>
            <person name="Ishizaki K."/>
            <person name="Yamaoka S."/>
            <person name="Nishihama R."/>
            <person name="Nakamura Y."/>
            <person name="Berger F."/>
            <person name="Adam C."/>
            <person name="Aki S.S."/>
            <person name="Althoff F."/>
            <person name="Araki T."/>
            <person name="Arteaga-Vazquez M.A."/>
            <person name="Balasubrmanian S."/>
            <person name="Barry K."/>
            <person name="Bauer D."/>
            <person name="Boehm C.R."/>
            <person name="Briginshaw L."/>
            <person name="Caballero-Perez J."/>
            <person name="Catarino B."/>
            <person name="Chen F."/>
            <person name="Chiyoda S."/>
            <person name="Chovatia M."/>
            <person name="Davies K.M."/>
            <person name="Delmans M."/>
            <person name="Demura T."/>
            <person name="Dierschke T."/>
            <person name="Dolan L."/>
            <person name="Dorantes-Acosta A.E."/>
            <person name="Eklund D.M."/>
            <person name="Florent S.N."/>
            <person name="Flores-Sandoval E."/>
            <person name="Fujiyama A."/>
            <person name="Fukuzawa H."/>
            <person name="Galik B."/>
            <person name="Grimanelli D."/>
            <person name="Grimwood J."/>
            <person name="Grossniklaus U."/>
            <person name="Hamada T."/>
            <person name="Haseloff J."/>
            <person name="Hetherington A.J."/>
            <person name="Higo A."/>
            <person name="Hirakawa Y."/>
            <person name="Hundley H.N."/>
            <person name="Ikeda Y."/>
            <person name="Inoue K."/>
            <person name="Inoue S.I."/>
            <person name="Ishida S."/>
            <person name="Jia Q."/>
            <person name="Kakita M."/>
            <person name="Kanazawa T."/>
            <person name="Kawai Y."/>
            <person name="Kawashima T."/>
            <person name="Kennedy M."/>
            <person name="Kinose K."/>
            <person name="Kinoshita T."/>
            <person name="Kohara Y."/>
            <person name="Koide E."/>
            <person name="Komatsu K."/>
            <person name="Kopischke S."/>
            <person name="Kubo M."/>
            <person name="Kyozuka J."/>
            <person name="Lagercrantz U."/>
            <person name="Lin S.S."/>
            <person name="Lindquist E."/>
            <person name="Lipzen A.M."/>
            <person name="Lu C.W."/>
            <person name="De Luna E."/>
            <person name="Martienssen R.A."/>
            <person name="Minamino N."/>
            <person name="Mizutani M."/>
            <person name="Mizutani M."/>
            <person name="Mochizuki N."/>
            <person name="Monte I."/>
            <person name="Mosher R."/>
            <person name="Nagasaki H."/>
            <person name="Nakagami H."/>
            <person name="Naramoto S."/>
            <person name="Nishitani K."/>
            <person name="Ohtani M."/>
            <person name="Okamoto T."/>
            <person name="Okumura M."/>
            <person name="Phillips J."/>
            <person name="Pollak B."/>
            <person name="Reinders A."/>
            <person name="Rovekamp M."/>
            <person name="Sano R."/>
            <person name="Sawa S."/>
            <person name="Schmid M.W."/>
            <person name="Shirakawa M."/>
            <person name="Solano R."/>
            <person name="Spunde A."/>
            <person name="Suetsugu N."/>
            <person name="Sugano S."/>
            <person name="Sugiyama A."/>
            <person name="Sun R."/>
            <person name="Suzuki Y."/>
            <person name="Takenaka M."/>
            <person name="Takezawa D."/>
            <person name="Tomogane H."/>
            <person name="Tsuzuki M."/>
            <person name="Ueda T."/>
            <person name="Umeda M."/>
            <person name="Ward J.M."/>
            <person name="Watanabe Y."/>
            <person name="Yazaki K."/>
            <person name="Yokoyama R."/>
            <person name="Yoshitake Y."/>
            <person name="Yotsui I."/>
            <person name="Zachgo S."/>
            <person name="Schmutz J."/>
        </authorList>
    </citation>
    <scope>NUCLEOTIDE SEQUENCE [LARGE SCALE GENOMIC DNA]</scope>
    <source>
        <strain evidence="9">Tak-1</strain>
    </source>
</reference>
<dbReference type="Pfam" id="PF00854">
    <property type="entry name" value="PTR2"/>
    <property type="match status" value="1"/>
</dbReference>
<feature type="transmembrane region" description="Helical" evidence="7">
    <location>
        <begin position="604"/>
        <end position="623"/>
    </location>
</feature>
<feature type="transmembrane region" description="Helical" evidence="7">
    <location>
        <begin position="203"/>
        <end position="227"/>
    </location>
</feature>
<name>A0A2R6XRS3_MARPO</name>
<proteinExistence type="inferred from homology"/>
<dbReference type="InterPro" id="IPR000109">
    <property type="entry name" value="POT_fam"/>
</dbReference>
<evidence type="ECO:0000256" key="4">
    <source>
        <dbReference type="ARBA" id="ARBA00022989"/>
    </source>
</evidence>
<feature type="transmembrane region" description="Helical" evidence="7">
    <location>
        <begin position="398"/>
        <end position="420"/>
    </location>
</feature>
<dbReference type="GO" id="GO:0055085">
    <property type="term" value="P:transmembrane transport"/>
    <property type="evidence" value="ECO:0000318"/>
    <property type="project" value="GO_Central"/>
</dbReference>
<dbReference type="PANTHER" id="PTHR11654">
    <property type="entry name" value="OLIGOPEPTIDE TRANSPORTER-RELATED"/>
    <property type="match status" value="1"/>
</dbReference>
<evidence type="ECO:0000256" key="2">
    <source>
        <dbReference type="ARBA" id="ARBA00005982"/>
    </source>
</evidence>
<dbReference type="EMBL" id="KZ772676">
    <property type="protein sequence ID" value="PTQ48751.1"/>
    <property type="molecule type" value="Genomic_DNA"/>
</dbReference>
<accession>A0A2R6XRS3</accession>
<feature type="transmembrane region" description="Helical" evidence="7">
    <location>
        <begin position="481"/>
        <end position="501"/>
    </location>
</feature>
<comment type="similarity">
    <text evidence="2">Belongs to the major facilitator superfamily. Proton-dependent oligopeptide transporter (POT/PTR) (TC 2.A.17) family.</text>
</comment>
<protein>
    <submittedName>
        <fullName evidence="8">Uncharacterized protein</fullName>
    </submittedName>
</protein>
<dbReference type="Proteomes" id="UP000244005">
    <property type="component" value="Unassembled WGS sequence"/>
</dbReference>
<evidence type="ECO:0000256" key="6">
    <source>
        <dbReference type="SAM" id="MobiDB-lite"/>
    </source>
</evidence>
<keyword evidence="3 7" id="KW-0812">Transmembrane</keyword>
<dbReference type="Gramene" id="Mp3g16310.1">
    <property type="protein sequence ID" value="Mp3g16310.1.cds"/>
    <property type="gene ID" value="Mp3g16310"/>
</dbReference>
<dbReference type="Gramene" id="Mp3g16310.3">
    <property type="protein sequence ID" value="Mp3g16310.3.cds"/>
    <property type="gene ID" value="Mp3g16310"/>
</dbReference>